<comment type="caution">
    <text evidence="1">The sequence shown here is derived from an EMBL/GenBank/DDBJ whole genome shotgun (WGS) entry which is preliminary data.</text>
</comment>
<sequence length="63" mass="7199">MEGSTDNSEHNPNDSLARWKQLHHISTQKGGSDDLCYIDNDGFAFVVDRLEELIEYKGFQVLN</sequence>
<organism evidence="1 2">
    <name type="scientific">Trapa incisa</name>
    <dbReference type="NCBI Taxonomy" id="236973"/>
    <lineage>
        <taxon>Eukaryota</taxon>
        <taxon>Viridiplantae</taxon>
        <taxon>Streptophyta</taxon>
        <taxon>Embryophyta</taxon>
        <taxon>Tracheophyta</taxon>
        <taxon>Spermatophyta</taxon>
        <taxon>Magnoliopsida</taxon>
        <taxon>eudicotyledons</taxon>
        <taxon>Gunneridae</taxon>
        <taxon>Pentapetalae</taxon>
        <taxon>rosids</taxon>
        <taxon>malvids</taxon>
        <taxon>Myrtales</taxon>
        <taxon>Lythraceae</taxon>
        <taxon>Trapa</taxon>
    </lineage>
</organism>
<gene>
    <name evidence="1" type="ORF">SAY87_012086</name>
</gene>
<protein>
    <submittedName>
        <fullName evidence="1">Uncharacterized protein</fullName>
    </submittedName>
</protein>
<proteinExistence type="predicted"/>
<keyword evidence="2" id="KW-1185">Reference proteome</keyword>
<dbReference type="AlphaFoldDB" id="A0AAN7GPS8"/>
<accession>A0AAN7GPS8</accession>
<name>A0AAN7GPS8_9MYRT</name>
<evidence type="ECO:0000313" key="1">
    <source>
        <dbReference type="EMBL" id="KAK4745774.1"/>
    </source>
</evidence>
<reference evidence="1 2" key="1">
    <citation type="journal article" date="2023" name="Hortic Res">
        <title>Pangenome of water caltrop reveals structural variations and asymmetric subgenome divergence after allopolyploidization.</title>
        <authorList>
            <person name="Zhang X."/>
            <person name="Chen Y."/>
            <person name="Wang L."/>
            <person name="Yuan Y."/>
            <person name="Fang M."/>
            <person name="Shi L."/>
            <person name="Lu R."/>
            <person name="Comes H.P."/>
            <person name="Ma Y."/>
            <person name="Chen Y."/>
            <person name="Huang G."/>
            <person name="Zhou Y."/>
            <person name="Zheng Z."/>
            <person name="Qiu Y."/>
        </authorList>
    </citation>
    <scope>NUCLEOTIDE SEQUENCE [LARGE SCALE GENOMIC DNA]</scope>
    <source>
        <tissue evidence="1">Roots</tissue>
    </source>
</reference>
<dbReference type="EMBL" id="JAXIOK010000021">
    <property type="protein sequence ID" value="KAK4745774.1"/>
    <property type="molecule type" value="Genomic_DNA"/>
</dbReference>
<dbReference type="Proteomes" id="UP001345219">
    <property type="component" value="Chromosome 10"/>
</dbReference>
<evidence type="ECO:0000313" key="2">
    <source>
        <dbReference type="Proteomes" id="UP001345219"/>
    </source>
</evidence>